<dbReference type="AlphaFoldDB" id="A0A1C2DRV7"/>
<evidence type="ECO:0000256" key="4">
    <source>
        <dbReference type="ARBA" id="ARBA00022723"/>
    </source>
</evidence>
<protein>
    <submittedName>
        <fullName evidence="12">Alcohol dehydrogenase</fullName>
    </submittedName>
</protein>
<feature type="binding site" description="covalent" evidence="9">
    <location>
        <position position="198"/>
    </location>
    <ligand>
        <name>heme c</name>
        <dbReference type="ChEBI" id="CHEBI:61717"/>
        <label>2</label>
    </ligand>
</feature>
<dbReference type="EMBL" id="MDEN01000065">
    <property type="protein sequence ID" value="OCX17497.1"/>
    <property type="molecule type" value="Genomic_DNA"/>
</dbReference>
<organism evidence="12 13">
    <name type="scientific">Pseudomonas graminis</name>
    <dbReference type="NCBI Taxonomy" id="158627"/>
    <lineage>
        <taxon>Bacteria</taxon>
        <taxon>Pseudomonadati</taxon>
        <taxon>Pseudomonadota</taxon>
        <taxon>Gammaproteobacteria</taxon>
        <taxon>Pseudomonadales</taxon>
        <taxon>Pseudomonadaceae</taxon>
        <taxon>Pseudomonas</taxon>
    </lineage>
</organism>
<evidence type="ECO:0000256" key="10">
    <source>
        <dbReference type="PIRSR" id="PIRSR000018-51"/>
    </source>
</evidence>
<accession>A0A1C2DRV7</accession>
<dbReference type="Pfam" id="PF00034">
    <property type="entry name" value="Cytochrom_C"/>
    <property type="match status" value="1"/>
</dbReference>
<feature type="binding site" description="axial binding residue" evidence="10">
    <location>
        <position position="202"/>
    </location>
    <ligand>
        <name>heme c</name>
        <dbReference type="ChEBI" id="CHEBI:61717"/>
        <label>2</label>
    </ligand>
    <ligandPart>
        <name>Fe</name>
        <dbReference type="ChEBI" id="CHEBI:18248"/>
    </ligandPart>
</feature>
<proteinExistence type="predicted"/>
<dbReference type="SUPFAM" id="SSF46626">
    <property type="entry name" value="Cytochrome c"/>
    <property type="match status" value="3"/>
</dbReference>
<keyword evidence="6" id="KW-0677">Repeat</keyword>
<dbReference type="GO" id="GO:0005886">
    <property type="term" value="C:plasma membrane"/>
    <property type="evidence" value="ECO:0007669"/>
    <property type="project" value="UniProtKB-SubCell"/>
</dbReference>
<dbReference type="PANTHER" id="PTHR35008">
    <property type="entry name" value="BLL4482 PROTEIN-RELATED"/>
    <property type="match status" value="1"/>
</dbReference>
<dbReference type="OrthoDB" id="9811281at2"/>
<feature type="binding site" description="covalent" evidence="9">
    <location>
        <position position="201"/>
    </location>
    <ligand>
        <name>heme c</name>
        <dbReference type="ChEBI" id="CHEBI:61717"/>
        <label>2</label>
    </ligand>
</feature>
<evidence type="ECO:0000256" key="2">
    <source>
        <dbReference type="ARBA" id="ARBA00022475"/>
    </source>
</evidence>
<comment type="caution">
    <text evidence="12">The sequence shown here is derived from an EMBL/GenBank/DDBJ whole genome shotgun (WGS) entry which is preliminary data.</text>
</comment>
<evidence type="ECO:0000256" key="6">
    <source>
        <dbReference type="ARBA" id="ARBA00022737"/>
    </source>
</evidence>
<dbReference type="PROSITE" id="PS51007">
    <property type="entry name" value="CYTC"/>
    <property type="match status" value="3"/>
</dbReference>
<dbReference type="RefSeq" id="WP_065990896.1">
    <property type="nucleotide sequence ID" value="NZ_MDEN01000065.1"/>
</dbReference>
<feature type="binding site" description="covalent" evidence="9">
    <location>
        <position position="329"/>
    </location>
    <ligand>
        <name>heme c</name>
        <dbReference type="ChEBI" id="CHEBI:61717"/>
        <label>3</label>
    </ligand>
</feature>
<dbReference type="GO" id="GO:0009055">
    <property type="term" value="F:electron transfer activity"/>
    <property type="evidence" value="ECO:0007669"/>
    <property type="project" value="InterPro"/>
</dbReference>
<keyword evidence="3 9" id="KW-0349">Heme</keyword>
<keyword evidence="5" id="KW-0732">Signal</keyword>
<feature type="domain" description="Cytochrome c" evidence="11">
    <location>
        <begin position="183"/>
        <end position="296"/>
    </location>
</feature>
<evidence type="ECO:0000259" key="11">
    <source>
        <dbReference type="PROSITE" id="PS51007"/>
    </source>
</evidence>
<evidence type="ECO:0000256" key="3">
    <source>
        <dbReference type="ARBA" id="ARBA00022617"/>
    </source>
</evidence>
<comment type="cofactor">
    <cofactor evidence="9">
        <name>heme c</name>
        <dbReference type="ChEBI" id="CHEBI:61717"/>
    </cofactor>
    <text evidence="9">Binds 3 heme c groups covalently per subunit.</text>
</comment>
<evidence type="ECO:0000256" key="9">
    <source>
        <dbReference type="PIRSR" id="PIRSR000018-50"/>
    </source>
</evidence>
<keyword evidence="4 10" id="KW-0479">Metal-binding</keyword>
<dbReference type="PANTHER" id="PTHR35008:SF8">
    <property type="entry name" value="ALCOHOL DEHYDROGENASE CYTOCHROME C SUBUNIT"/>
    <property type="match status" value="1"/>
</dbReference>
<evidence type="ECO:0000256" key="5">
    <source>
        <dbReference type="ARBA" id="ARBA00022729"/>
    </source>
</evidence>
<feature type="binding site" description="covalent" evidence="9">
    <location>
        <position position="54"/>
    </location>
    <ligand>
        <name>heme c</name>
        <dbReference type="ChEBI" id="CHEBI:61717"/>
        <label>1</label>
    </ligand>
</feature>
<gene>
    <name evidence="12" type="ORF">BBI10_18350</name>
</gene>
<feature type="binding site" description="axial binding residue" evidence="10">
    <location>
        <position position="330"/>
    </location>
    <ligand>
        <name>heme c</name>
        <dbReference type="ChEBI" id="CHEBI:61717"/>
        <label>3</label>
    </ligand>
    <ligandPart>
        <name>Fe</name>
        <dbReference type="ChEBI" id="CHEBI:18248"/>
    </ligandPart>
</feature>
<dbReference type="PIRSF" id="PIRSF000018">
    <property type="entry name" value="Mb_ADH_cyt_c"/>
    <property type="match status" value="1"/>
</dbReference>
<dbReference type="InterPro" id="IPR036909">
    <property type="entry name" value="Cyt_c-like_dom_sf"/>
</dbReference>
<evidence type="ECO:0000256" key="1">
    <source>
        <dbReference type="ARBA" id="ARBA00004236"/>
    </source>
</evidence>
<keyword evidence="8" id="KW-0472">Membrane</keyword>
<keyword evidence="2" id="KW-1003">Cell membrane</keyword>
<comment type="subcellular location">
    <subcellularLocation>
        <location evidence="1">Cell membrane</location>
    </subcellularLocation>
</comment>
<dbReference type="GO" id="GO:0020037">
    <property type="term" value="F:heme binding"/>
    <property type="evidence" value="ECO:0007669"/>
    <property type="project" value="InterPro"/>
</dbReference>
<feature type="domain" description="Cytochrome c" evidence="11">
    <location>
        <begin position="313"/>
        <end position="403"/>
    </location>
</feature>
<reference evidence="12 13" key="1">
    <citation type="submission" date="2016-08" db="EMBL/GenBank/DDBJ databases">
        <title>Whole genome sequence of Pseudomonas graminis strain UASWS1507, a potential biological control agent for agriculture.</title>
        <authorList>
            <person name="Crovadore J."/>
            <person name="Calmin G."/>
            <person name="Chablais R."/>
            <person name="Cochard B."/>
            <person name="Lefort F."/>
        </authorList>
    </citation>
    <scope>NUCLEOTIDE SEQUENCE [LARGE SCALE GENOMIC DNA]</scope>
    <source>
        <strain evidence="12 13">UASWS1507</strain>
    </source>
</reference>
<evidence type="ECO:0000256" key="7">
    <source>
        <dbReference type="ARBA" id="ARBA00023004"/>
    </source>
</evidence>
<feature type="binding site" description="covalent" evidence="9">
    <location>
        <position position="326"/>
    </location>
    <ligand>
        <name>heme c</name>
        <dbReference type="ChEBI" id="CHEBI:61717"/>
        <label>3</label>
    </ligand>
</feature>
<dbReference type="GO" id="GO:0016614">
    <property type="term" value="F:oxidoreductase activity, acting on CH-OH group of donors"/>
    <property type="evidence" value="ECO:0007669"/>
    <property type="project" value="InterPro"/>
</dbReference>
<evidence type="ECO:0000313" key="13">
    <source>
        <dbReference type="Proteomes" id="UP000095143"/>
    </source>
</evidence>
<feature type="domain" description="Cytochrome c" evidence="11">
    <location>
        <begin position="37"/>
        <end position="140"/>
    </location>
</feature>
<dbReference type="InterPro" id="IPR014353">
    <property type="entry name" value="Membr-bd_ADH_cyt_c"/>
</dbReference>
<evidence type="ECO:0000256" key="8">
    <source>
        <dbReference type="ARBA" id="ARBA00023136"/>
    </source>
</evidence>
<dbReference type="InterPro" id="IPR009056">
    <property type="entry name" value="Cyt_c-like_dom"/>
</dbReference>
<evidence type="ECO:0000313" key="12">
    <source>
        <dbReference type="EMBL" id="OCX17497.1"/>
    </source>
</evidence>
<dbReference type="GO" id="GO:0005506">
    <property type="term" value="F:iron ion binding"/>
    <property type="evidence" value="ECO:0007669"/>
    <property type="project" value="InterPro"/>
</dbReference>
<feature type="binding site" description="axial binding residue" evidence="10">
    <location>
        <position position="55"/>
    </location>
    <ligand>
        <name>heme c</name>
        <dbReference type="ChEBI" id="CHEBI:61717"/>
        <label>1</label>
    </ligand>
    <ligandPart>
        <name>Fe</name>
        <dbReference type="ChEBI" id="CHEBI:18248"/>
    </ligandPart>
</feature>
<dbReference type="InterPro" id="IPR051459">
    <property type="entry name" value="Cytochrome_c-type_DH"/>
</dbReference>
<dbReference type="Gene3D" id="1.10.760.10">
    <property type="entry name" value="Cytochrome c-like domain"/>
    <property type="match status" value="3"/>
</dbReference>
<name>A0A1C2DRV7_9PSED</name>
<sequence>MTCLALGGVVLVAGGAWFVNRVVYSPLADAPLALSPALIEKGEYVARLGDCVACHSVAGNPPFSGGLEMATPMGSIFATNITPDKRSGIGNYSLDDFDRAVRQGVAADGHRLYPAMPYPSFSKFSDDDVKALYAFFMKGVTPADVPNKQSEIPWPFNMRWPLALWNAAFADSDPYQAKPGQDEQWNRGAYIVQGPGHCGSCHTPRSITMNEKALDERNANYLSGALIDGWYAPSLRQDPNTGLGRWSEPEIVQYLKTGRNVHSVVTGSMTEAFNNSTQYMSDDDLGAIAHYLASLPGNGKDGPPWTPSPAPVAWSSPGAKTYLAKCSSCHGQDGRGQGQWIPPLAGASSSMVSESSTGINATLNGSDRVIASGLPDAYRMPPYRNQLTDQEIADALTFVRSSWGNQGNAVEANEVRTLRDKTDPASPDPIILHMR</sequence>
<keyword evidence="7 10" id="KW-0408">Iron</keyword>
<feature type="binding site" description="covalent" evidence="9">
    <location>
        <position position="51"/>
    </location>
    <ligand>
        <name>heme c</name>
        <dbReference type="ChEBI" id="CHEBI:61717"/>
        <label>1</label>
    </ligand>
</feature>
<dbReference type="Proteomes" id="UP000095143">
    <property type="component" value="Unassembled WGS sequence"/>
</dbReference>